<dbReference type="InParanoid" id="A0A1Q6DTQ9"/>
<evidence type="ECO:0000313" key="2">
    <source>
        <dbReference type="EMBL" id="OKY77759.1"/>
    </source>
</evidence>
<organism evidence="2 3">
    <name type="scientific">Methanohalarchaeum thermophilum</name>
    <dbReference type="NCBI Taxonomy" id="1903181"/>
    <lineage>
        <taxon>Archaea</taxon>
        <taxon>Methanobacteriati</taxon>
        <taxon>Methanobacteriota</taxon>
        <taxon>Methanonatronarchaeia</taxon>
        <taxon>Methanonatronarchaeales</taxon>
        <taxon>Methanonatronarchaeaceae</taxon>
        <taxon>Candidatus Methanohalarchaeum</taxon>
    </lineage>
</organism>
<gene>
    <name evidence="2" type="ORF">BTN85_0228</name>
</gene>
<dbReference type="Pfam" id="PF13340">
    <property type="entry name" value="DUF4096"/>
    <property type="match status" value="1"/>
</dbReference>
<evidence type="ECO:0000313" key="3">
    <source>
        <dbReference type="Proteomes" id="UP000185744"/>
    </source>
</evidence>
<dbReference type="PANTHER" id="PTHR46637:SF1">
    <property type="entry name" value="BLL5188 PROTEIN"/>
    <property type="match status" value="1"/>
</dbReference>
<name>A0A1Q6DTQ9_METT1</name>
<dbReference type="InterPro" id="IPR052909">
    <property type="entry name" value="Transposase_6_like"/>
</dbReference>
<comment type="caution">
    <text evidence="2">The sequence shown here is derived from an EMBL/GenBank/DDBJ whole genome shotgun (WGS) entry which is preliminary data.</text>
</comment>
<dbReference type="Proteomes" id="UP000185744">
    <property type="component" value="Unassembled WGS sequence"/>
</dbReference>
<accession>A0A1Q6DTQ9</accession>
<keyword evidence="3" id="KW-1185">Reference proteome</keyword>
<reference evidence="2" key="1">
    <citation type="submission" date="2016-12" db="EMBL/GenBank/DDBJ databases">
        <title>Discovery of methanogenic haloarchaea.</title>
        <authorList>
            <person name="Sorokin D.Y."/>
            <person name="Makarova K.S."/>
            <person name="Abbas B."/>
            <person name="Ferrer M."/>
            <person name="Golyshin P.N."/>
        </authorList>
    </citation>
    <scope>NUCLEOTIDE SEQUENCE [LARGE SCALE GENOMIC DNA]</scope>
    <source>
        <strain evidence="2">HMET1</strain>
    </source>
</reference>
<dbReference type="InterPro" id="IPR025161">
    <property type="entry name" value="IS402-like_dom"/>
</dbReference>
<proteinExistence type="predicted"/>
<evidence type="ECO:0000259" key="1">
    <source>
        <dbReference type="Pfam" id="PF13340"/>
    </source>
</evidence>
<sequence>MTEKLSMELLYVLVTGCKWSNMPEKYGSYVTAWRRLKRWQQDGIWEEIVERLQEEEHIGNGELGLDKVAYRFNDCGAKKGTESRISAATNTKKDPRFML</sequence>
<dbReference type="AlphaFoldDB" id="A0A1Q6DTQ9"/>
<protein>
    <submittedName>
        <fullName evidence="2">Transposase</fullName>
    </submittedName>
</protein>
<feature type="domain" description="Insertion element IS402-like" evidence="1">
    <location>
        <begin position="9"/>
        <end position="48"/>
    </location>
</feature>
<dbReference type="PANTHER" id="PTHR46637">
    <property type="entry name" value="TIS1421-TRANSPOSASE PROTEIN A"/>
    <property type="match status" value="1"/>
</dbReference>
<dbReference type="EMBL" id="MSDW01000001">
    <property type="protein sequence ID" value="OKY77759.1"/>
    <property type="molecule type" value="Genomic_DNA"/>
</dbReference>